<dbReference type="Pfam" id="PF13365">
    <property type="entry name" value="Trypsin_2"/>
    <property type="match status" value="1"/>
</dbReference>
<dbReference type="Gene3D" id="3.20.190.20">
    <property type="match status" value="1"/>
</dbReference>
<dbReference type="GO" id="GO:0006508">
    <property type="term" value="P:proteolysis"/>
    <property type="evidence" value="ECO:0007669"/>
    <property type="project" value="UniProtKB-KW"/>
</dbReference>
<evidence type="ECO:0000313" key="6">
    <source>
        <dbReference type="EMBL" id="XBH05755.1"/>
    </source>
</evidence>
<dbReference type="EMBL" id="CP155447">
    <property type="protein sequence ID" value="XBH05755.1"/>
    <property type="molecule type" value="Genomic_DNA"/>
</dbReference>
<feature type="domain" description="Protease Do-like PDZ" evidence="5">
    <location>
        <begin position="351"/>
        <end position="492"/>
    </location>
</feature>
<dbReference type="InterPro" id="IPR046449">
    <property type="entry name" value="DEGP_PDZ_sf"/>
</dbReference>
<feature type="chain" id="PRO_5043593676" evidence="4">
    <location>
        <begin position="26"/>
        <end position="502"/>
    </location>
</feature>
<gene>
    <name evidence="6" type="ORF">V5E97_06940</name>
</gene>
<dbReference type="GO" id="GO:0004252">
    <property type="term" value="F:serine-type endopeptidase activity"/>
    <property type="evidence" value="ECO:0007669"/>
    <property type="project" value="InterPro"/>
</dbReference>
<dbReference type="Gene3D" id="2.30.42.10">
    <property type="match status" value="1"/>
</dbReference>
<dbReference type="PRINTS" id="PR00834">
    <property type="entry name" value="PROTEASES2C"/>
</dbReference>
<keyword evidence="3" id="KW-0720">Serine protease</keyword>
<dbReference type="InterPro" id="IPR036034">
    <property type="entry name" value="PDZ_sf"/>
</dbReference>
<feature type="signal peptide" evidence="4">
    <location>
        <begin position="1"/>
        <end position="25"/>
    </location>
</feature>
<dbReference type="PANTHER" id="PTHR45980">
    <property type="match status" value="1"/>
</dbReference>
<keyword evidence="4" id="KW-0732">Signal</keyword>
<dbReference type="AlphaFoldDB" id="A0AAU7CKH2"/>
<dbReference type="InterPro" id="IPR001940">
    <property type="entry name" value="Peptidase_S1C"/>
</dbReference>
<evidence type="ECO:0000256" key="3">
    <source>
        <dbReference type="ARBA" id="ARBA00022825"/>
    </source>
</evidence>
<reference evidence="6" key="1">
    <citation type="submission" date="2024-05" db="EMBL/GenBank/DDBJ databases">
        <title>Planctomycetes of the genus Singulisphaera possess chitinolytic capabilities.</title>
        <authorList>
            <person name="Ivanova A."/>
        </authorList>
    </citation>
    <scope>NUCLEOTIDE SEQUENCE</scope>
    <source>
        <strain evidence="6">Ch08T</strain>
    </source>
</reference>
<dbReference type="SUPFAM" id="SSF50494">
    <property type="entry name" value="Trypsin-like serine proteases"/>
    <property type="match status" value="1"/>
</dbReference>
<dbReference type="PANTHER" id="PTHR45980:SF9">
    <property type="entry name" value="PROTEASE DO-LIKE 10, MITOCHONDRIAL-RELATED"/>
    <property type="match status" value="1"/>
</dbReference>
<dbReference type="InterPro" id="IPR009003">
    <property type="entry name" value="Peptidase_S1_PA"/>
</dbReference>
<protein>
    <submittedName>
        <fullName evidence="6">Trypsin-like peptidase domain-containing protein</fullName>
    </submittedName>
</protein>
<proteinExistence type="predicted"/>
<organism evidence="6">
    <name type="scientific">Singulisphaera sp. Ch08</name>
    <dbReference type="NCBI Taxonomy" id="3120278"/>
    <lineage>
        <taxon>Bacteria</taxon>
        <taxon>Pseudomonadati</taxon>
        <taxon>Planctomycetota</taxon>
        <taxon>Planctomycetia</taxon>
        <taxon>Isosphaerales</taxon>
        <taxon>Isosphaeraceae</taxon>
        <taxon>Singulisphaera</taxon>
    </lineage>
</organism>
<accession>A0AAU7CKH2</accession>
<dbReference type="InterPro" id="IPR041517">
    <property type="entry name" value="DEGP_PDZ"/>
</dbReference>
<evidence type="ECO:0000256" key="2">
    <source>
        <dbReference type="ARBA" id="ARBA00022801"/>
    </source>
</evidence>
<dbReference type="RefSeq" id="WP_406698605.1">
    <property type="nucleotide sequence ID" value="NZ_CP155447.1"/>
</dbReference>
<dbReference type="Gene3D" id="2.40.10.10">
    <property type="entry name" value="Trypsin-like serine proteases"/>
    <property type="match status" value="2"/>
</dbReference>
<dbReference type="Pfam" id="PF17815">
    <property type="entry name" value="PDZ_3"/>
    <property type="match status" value="1"/>
</dbReference>
<name>A0AAU7CKH2_9BACT</name>
<sequence length="502" mass="55666">MHDKRTVRALLGAVFLLSIAGLARADDAEESAIRESVVKVSATMRLPEIVKPWAKQSPRDVSGTGVVIEGKRILTNAHVVLYASQLFVESHQSSDKLVATVEAISTGMDLAVLKLEDESFFDKRPPLTRTETLPEVKESVLVYGYPQGGTSLSVTKGIVSRIEFAGYNEQTAGVRIQVDAAINPGNSGGPALVDNKLIGLIFSRLNQSDNIGYIIPSEEIDLFLKDVADGNYDGKPAMYDSLQTLENDALRSMLKVDKKVTGMVVHRPDRDEESYPLKAWDLITKIGDQEVDNVGMIKVRDNLRLRFQYLIQKLAKDGNVPMTVIRDGKPIAIELPVSPTHRMLIEPLRGRYPQYFVFGPLVFSPVSSEILTGLGDRTAALFSFIGSPMATRRGDKPKFEGEELVVVAAPMFPHPTSKGYSNPFMKVIKEINGTHVRNIRHLVELIRDATDKYITISFDDRASESIVFNREEALRATEDILNDNGLRQQASDELKAVWSEKK</sequence>
<evidence type="ECO:0000259" key="5">
    <source>
        <dbReference type="Pfam" id="PF17815"/>
    </source>
</evidence>
<evidence type="ECO:0000256" key="4">
    <source>
        <dbReference type="SAM" id="SignalP"/>
    </source>
</evidence>
<keyword evidence="1" id="KW-0645">Protease</keyword>
<keyword evidence="2" id="KW-0378">Hydrolase</keyword>
<evidence type="ECO:0000256" key="1">
    <source>
        <dbReference type="ARBA" id="ARBA00022670"/>
    </source>
</evidence>
<dbReference type="InterPro" id="IPR043504">
    <property type="entry name" value="Peptidase_S1_PA_chymotrypsin"/>
</dbReference>